<dbReference type="GO" id="GO:0005634">
    <property type="term" value="C:nucleus"/>
    <property type="evidence" value="ECO:0007669"/>
    <property type="project" value="UniProtKB-SubCell"/>
</dbReference>
<dbReference type="Proteomes" id="UP000515135">
    <property type="component" value="Unplaced"/>
</dbReference>
<feature type="region of interest" description="Disordered" evidence="11">
    <location>
        <begin position="252"/>
        <end position="281"/>
    </location>
</feature>
<protein>
    <recommendedName>
        <fullName evidence="10">Inhibitor of growth protein</fullName>
    </recommendedName>
</protein>
<evidence type="ECO:0000313" key="13">
    <source>
        <dbReference type="Proteomes" id="UP000515135"/>
    </source>
</evidence>
<dbReference type="AlphaFoldDB" id="A0A6P4YRY5"/>
<feature type="binding site" evidence="8">
    <location>
        <position position="250"/>
    </location>
    <ligand>
        <name>Zn(2+)</name>
        <dbReference type="ChEBI" id="CHEBI:29105"/>
        <label>2</label>
    </ligand>
</feature>
<feature type="domain" description="PHD-type" evidence="12">
    <location>
        <begin position="204"/>
        <end position="253"/>
    </location>
</feature>
<feature type="region of interest" description="Disordered" evidence="11">
    <location>
        <begin position="115"/>
        <end position="202"/>
    </location>
</feature>
<dbReference type="GO" id="GO:0006325">
    <property type="term" value="P:chromatin organization"/>
    <property type="evidence" value="ECO:0007669"/>
    <property type="project" value="UniProtKB-KW"/>
</dbReference>
<evidence type="ECO:0000256" key="6">
    <source>
        <dbReference type="ARBA" id="ARBA00023242"/>
    </source>
</evidence>
<dbReference type="InterPro" id="IPR011011">
    <property type="entry name" value="Znf_FYVE_PHD"/>
</dbReference>
<dbReference type="InterPro" id="IPR028651">
    <property type="entry name" value="ING_fam"/>
</dbReference>
<evidence type="ECO:0000256" key="2">
    <source>
        <dbReference type="ARBA" id="ARBA00010210"/>
    </source>
</evidence>
<feature type="binding site" evidence="8">
    <location>
        <position position="247"/>
    </location>
    <ligand>
        <name>Zn(2+)</name>
        <dbReference type="ChEBI" id="CHEBI:29105"/>
        <label>2</label>
    </ligand>
</feature>
<feature type="binding site" evidence="8">
    <location>
        <position position="220"/>
    </location>
    <ligand>
        <name>Zn(2+)</name>
        <dbReference type="ChEBI" id="CHEBI:29105"/>
        <label>2</label>
    </ligand>
</feature>
<feature type="binding site" evidence="8">
    <location>
        <position position="207"/>
    </location>
    <ligand>
        <name>Zn(2+)</name>
        <dbReference type="ChEBI" id="CHEBI:29105"/>
        <label>1</label>
    </ligand>
</feature>
<dbReference type="FunFam" id="3.30.40.10:FF:000021">
    <property type="entry name" value="Inhibitor of growth 2b"/>
    <property type="match status" value="1"/>
</dbReference>
<evidence type="ECO:0000256" key="5">
    <source>
        <dbReference type="ARBA" id="ARBA00022833"/>
    </source>
</evidence>
<keyword evidence="13" id="KW-1185">Reference proteome</keyword>
<dbReference type="CDD" id="cd16857">
    <property type="entry name" value="ING_ING1_2"/>
    <property type="match status" value="1"/>
</dbReference>
<reference evidence="14" key="1">
    <citation type="submission" date="2025-08" db="UniProtKB">
        <authorList>
            <consortium name="RefSeq"/>
        </authorList>
    </citation>
    <scope>IDENTIFICATION</scope>
    <source>
        <tissue evidence="14">Gonad</tissue>
    </source>
</reference>
<feature type="binding site" evidence="8">
    <location>
        <position position="225"/>
    </location>
    <ligand>
        <name>Zn(2+)</name>
        <dbReference type="ChEBI" id="CHEBI:29105"/>
        <label>2</label>
    </ligand>
</feature>
<dbReference type="InterPro" id="IPR024610">
    <property type="entry name" value="ING_N_histone-binding"/>
</dbReference>
<dbReference type="InterPro" id="IPR019786">
    <property type="entry name" value="Zinc_finger_PHD-type_CS"/>
</dbReference>
<feature type="site" description="Histone H3K4me3 binding" evidence="7">
    <location>
        <position position="217"/>
    </location>
</feature>
<comment type="subunit">
    <text evidence="10">Component of an histone acetyltransferase complex. Interacts with H3K4me3 and to a lesser extent with H3K4me2.</text>
</comment>
<evidence type="ECO:0000256" key="4">
    <source>
        <dbReference type="ARBA" id="ARBA00022771"/>
    </source>
</evidence>
<feature type="binding site" evidence="8">
    <location>
        <position position="234"/>
    </location>
    <ligand>
        <name>Zn(2+)</name>
        <dbReference type="ChEBI" id="CHEBI:29105"/>
        <label>1</label>
    </ligand>
</feature>
<dbReference type="Gene3D" id="3.30.40.10">
    <property type="entry name" value="Zinc/RING finger domain, C3HC4 (zinc finger)"/>
    <property type="match status" value="1"/>
</dbReference>
<evidence type="ECO:0000259" key="12">
    <source>
        <dbReference type="PROSITE" id="PS50016"/>
    </source>
</evidence>
<comment type="similarity">
    <text evidence="2 10">Belongs to the ING family.</text>
</comment>
<evidence type="ECO:0000256" key="11">
    <source>
        <dbReference type="SAM" id="MobiDB-lite"/>
    </source>
</evidence>
<keyword evidence="6 10" id="KW-0539">Nucleus</keyword>
<evidence type="ECO:0000313" key="14">
    <source>
        <dbReference type="RefSeq" id="XP_019620016.1"/>
    </source>
</evidence>
<feature type="compositionally biased region" description="Basic and acidic residues" evidence="11">
    <location>
        <begin position="115"/>
        <end position="146"/>
    </location>
</feature>
<evidence type="ECO:0000256" key="10">
    <source>
        <dbReference type="RuleBase" id="RU361213"/>
    </source>
</evidence>
<feature type="binding site" evidence="8">
    <location>
        <position position="209"/>
    </location>
    <ligand>
        <name>Zn(2+)</name>
        <dbReference type="ChEBI" id="CHEBI:29105"/>
        <label>1</label>
    </ligand>
</feature>
<keyword evidence="10" id="KW-0156">Chromatin regulator</keyword>
<evidence type="ECO:0000256" key="8">
    <source>
        <dbReference type="PIRSR" id="PIRSR628651-51"/>
    </source>
</evidence>
<keyword evidence="5 8" id="KW-0862">Zinc</keyword>
<evidence type="ECO:0000256" key="7">
    <source>
        <dbReference type="PIRSR" id="PIRSR628651-50"/>
    </source>
</evidence>
<dbReference type="SMART" id="SM01408">
    <property type="entry name" value="ING"/>
    <property type="match status" value="1"/>
</dbReference>
<dbReference type="InterPro" id="IPR028643">
    <property type="entry name" value="ING1_PHD_Znf"/>
</dbReference>
<dbReference type="PANTHER" id="PTHR10333:SF89">
    <property type="entry name" value="INHIBITOR OF GROWTH PROTEIN"/>
    <property type="match status" value="1"/>
</dbReference>
<dbReference type="KEGG" id="bbel:109466703"/>
<dbReference type="GO" id="GO:0008270">
    <property type="term" value="F:zinc ion binding"/>
    <property type="evidence" value="ECO:0007669"/>
    <property type="project" value="UniProtKB-KW"/>
</dbReference>
<proteinExistence type="inferred from homology"/>
<comment type="function">
    <text evidence="10">Component of an histone acetyltransferase complex.</text>
</comment>
<feature type="compositionally biased region" description="Basic and acidic residues" evidence="11">
    <location>
        <begin position="252"/>
        <end position="275"/>
    </location>
</feature>
<organism evidence="13 14">
    <name type="scientific">Branchiostoma belcheri</name>
    <name type="common">Amphioxus</name>
    <dbReference type="NCBI Taxonomy" id="7741"/>
    <lineage>
        <taxon>Eukaryota</taxon>
        <taxon>Metazoa</taxon>
        <taxon>Chordata</taxon>
        <taxon>Cephalochordata</taxon>
        <taxon>Leptocardii</taxon>
        <taxon>Amphioxiformes</taxon>
        <taxon>Branchiostomatidae</taxon>
        <taxon>Branchiostoma</taxon>
    </lineage>
</organism>
<evidence type="ECO:0000256" key="3">
    <source>
        <dbReference type="ARBA" id="ARBA00022723"/>
    </source>
</evidence>
<feature type="compositionally biased region" description="Basic and acidic residues" evidence="11">
    <location>
        <begin position="181"/>
        <end position="193"/>
    </location>
</feature>
<accession>A0A6P4YRY5</accession>
<dbReference type="SMART" id="SM00249">
    <property type="entry name" value="PHD"/>
    <property type="match status" value="1"/>
</dbReference>
<keyword evidence="4 9" id="KW-0863">Zinc-finger</keyword>
<feature type="site" description="Histone H3K4me3 binding" evidence="7">
    <location>
        <position position="206"/>
    </location>
</feature>
<dbReference type="OrthoDB" id="5411773at2759"/>
<dbReference type="CDD" id="cd15584">
    <property type="entry name" value="PHD_ING1_2"/>
    <property type="match status" value="1"/>
</dbReference>
<comment type="subcellular location">
    <subcellularLocation>
        <location evidence="1 10">Nucleus</location>
    </subcellularLocation>
</comment>
<dbReference type="GeneID" id="109466703"/>
<comment type="domain">
    <text evidence="10">The PHD-type zinc finger mediates the binding to H3K4me3.</text>
</comment>
<dbReference type="SUPFAM" id="SSF57903">
    <property type="entry name" value="FYVE/PHD zinc finger"/>
    <property type="match status" value="1"/>
</dbReference>
<feature type="site" description="Histone H3K4me3 binding" evidence="7">
    <location>
        <position position="229"/>
    </location>
</feature>
<dbReference type="PROSITE" id="PS50016">
    <property type="entry name" value="ZF_PHD_2"/>
    <property type="match status" value="1"/>
</dbReference>
<feature type="compositionally biased region" description="Basic and acidic residues" evidence="11">
    <location>
        <begin position="156"/>
        <end position="166"/>
    </location>
</feature>
<evidence type="ECO:0000256" key="1">
    <source>
        <dbReference type="ARBA" id="ARBA00004123"/>
    </source>
</evidence>
<gene>
    <name evidence="14" type="primary">LOC109466703</name>
</gene>
<dbReference type="GO" id="GO:0045893">
    <property type="term" value="P:positive regulation of DNA-templated transcription"/>
    <property type="evidence" value="ECO:0007669"/>
    <property type="project" value="TreeGrafter"/>
</dbReference>
<dbReference type="InterPro" id="IPR019787">
    <property type="entry name" value="Znf_PHD-finger"/>
</dbReference>
<sequence length="281" mass="32493">MPGNEDGGSKGLTPRVVDELCAVTYVEDYLDCIESLPDDLQRNVSQLREIDAQFQEVMKEIEESQERYLNESDPIVRRRKLIQIQRGLVKSQELGDEKLQLVSAMVDMVENRARQLDEDQRNLDAGKDTDHPPEIIKPEQPPERNNKRSRRQRSHEKREAQDKDIPSDNPKPVKKKKRSKAKAEKQREERESSPSELAIDPNEPRYCLCNQVSYGEMIGCDNEECEIEWFHFDCVGLHNKPKGKWYCPKCRGDKATERGPGIDKKSHGHDTDEKKKRGGNR</sequence>
<dbReference type="RefSeq" id="XP_019620016.1">
    <property type="nucleotide sequence ID" value="XM_019764457.1"/>
</dbReference>
<dbReference type="InterPro" id="IPR013083">
    <property type="entry name" value="Znf_RING/FYVE/PHD"/>
</dbReference>
<evidence type="ECO:0000256" key="9">
    <source>
        <dbReference type="PROSITE-ProRule" id="PRU00146"/>
    </source>
</evidence>
<dbReference type="PANTHER" id="PTHR10333">
    <property type="entry name" value="INHIBITOR OF GROWTH PROTEIN"/>
    <property type="match status" value="1"/>
</dbReference>
<feature type="site" description="Histone H3K4me3 binding" evidence="7">
    <location>
        <position position="221"/>
    </location>
</feature>
<keyword evidence="3 8" id="KW-0479">Metal-binding</keyword>
<dbReference type="Pfam" id="PF12998">
    <property type="entry name" value="ING"/>
    <property type="match status" value="1"/>
</dbReference>
<dbReference type="Gene3D" id="6.10.140.1740">
    <property type="match status" value="1"/>
</dbReference>
<dbReference type="InterPro" id="IPR001965">
    <property type="entry name" value="Znf_PHD"/>
</dbReference>
<dbReference type="PROSITE" id="PS01359">
    <property type="entry name" value="ZF_PHD_1"/>
    <property type="match status" value="1"/>
</dbReference>
<name>A0A6P4YRY5_BRABE</name>
<feature type="binding site" evidence="8">
    <location>
        <position position="231"/>
    </location>
    <ligand>
        <name>Zn(2+)</name>
        <dbReference type="ChEBI" id="CHEBI:29105"/>
        <label>1</label>
    </ligand>
</feature>